<evidence type="ECO:0000256" key="6">
    <source>
        <dbReference type="ARBA" id="ARBA00035136"/>
    </source>
</evidence>
<dbReference type="GO" id="GO:0015935">
    <property type="term" value="C:small ribosomal subunit"/>
    <property type="evidence" value="ECO:0007669"/>
    <property type="project" value="TreeGrafter"/>
</dbReference>
<evidence type="ECO:0000256" key="5">
    <source>
        <dbReference type="ARBA" id="ARBA00023274"/>
    </source>
</evidence>
<evidence type="ECO:0000256" key="7">
    <source>
        <dbReference type="HAMAP-Rule" id="MF_00500"/>
    </source>
</evidence>
<evidence type="ECO:0000313" key="8">
    <source>
        <dbReference type="EMBL" id="PJE64234.1"/>
    </source>
</evidence>
<dbReference type="InterPro" id="IPR002583">
    <property type="entry name" value="Ribosomal_bS20"/>
</dbReference>
<comment type="similarity">
    <text evidence="1 7">Belongs to the bacterial ribosomal protein bS20 family.</text>
</comment>
<comment type="caution">
    <text evidence="8">The sequence shown here is derived from an EMBL/GenBank/DDBJ whole genome shotgun (WGS) entry which is preliminary data.</text>
</comment>
<organism evidence="8 9">
    <name type="scientific">Candidatus Ryanbacteria bacterium CG10_big_fil_rev_8_21_14_0_10_43_42</name>
    <dbReference type="NCBI Taxonomy" id="1974864"/>
    <lineage>
        <taxon>Bacteria</taxon>
        <taxon>Candidatus Ryaniibacteriota</taxon>
    </lineage>
</organism>
<dbReference type="HAMAP" id="MF_00500">
    <property type="entry name" value="Ribosomal_bS20"/>
    <property type="match status" value="1"/>
</dbReference>
<dbReference type="NCBIfam" id="TIGR00029">
    <property type="entry name" value="S20"/>
    <property type="match status" value="1"/>
</dbReference>
<dbReference type="PANTHER" id="PTHR33398:SF1">
    <property type="entry name" value="SMALL RIBOSOMAL SUBUNIT PROTEIN BS20C"/>
    <property type="match status" value="1"/>
</dbReference>
<dbReference type="InterPro" id="IPR036510">
    <property type="entry name" value="Ribosomal_bS20_sf"/>
</dbReference>
<evidence type="ECO:0000256" key="3">
    <source>
        <dbReference type="ARBA" id="ARBA00022884"/>
    </source>
</evidence>
<keyword evidence="4 7" id="KW-0689">Ribosomal protein</keyword>
<proteinExistence type="inferred from homology"/>
<keyword evidence="3 7" id="KW-0694">RNA-binding</keyword>
<dbReference type="Proteomes" id="UP000229098">
    <property type="component" value="Unassembled WGS sequence"/>
</dbReference>
<dbReference type="GO" id="GO:0003735">
    <property type="term" value="F:structural constituent of ribosome"/>
    <property type="evidence" value="ECO:0007669"/>
    <property type="project" value="InterPro"/>
</dbReference>
<dbReference type="AlphaFoldDB" id="A0A2M8KWC2"/>
<keyword evidence="5 7" id="KW-0687">Ribonucleoprotein</keyword>
<accession>A0A2M8KWC2</accession>
<dbReference type="Gene3D" id="1.20.58.110">
    <property type="entry name" value="Ribosomal protein S20"/>
    <property type="match status" value="1"/>
</dbReference>
<gene>
    <name evidence="7" type="primary">rpsT</name>
    <name evidence="8" type="ORF">COU90_04000</name>
</gene>
<reference evidence="9" key="1">
    <citation type="submission" date="2017-09" db="EMBL/GenBank/DDBJ databases">
        <title>Depth-based differentiation of microbial function through sediment-hosted aquifers and enrichment of novel symbionts in the deep terrestrial subsurface.</title>
        <authorList>
            <person name="Probst A.J."/>
            <person name="Ladd B."/>
            <person name="Jarett J.K."/>
            <person name="Geller-Mcgrath D.E."/>
            <person name="Sieber C.M.K."/>
            <person name="Emerson J.B."/>
            <person name="Anantharaman K."/>
            <person name="Thomas B.C."/>
            <person name="Malmstrom R."/>
            <person name="Stieglmeier M."/>
            <person name="Klingl A."/>
            <person name="Woyke T."/>
            <person name="Ryan C.M."/>
            <person name="Banfield J.F."/>
        </authorList>
    </citation>
    <scope>NUCLEOTIDE SEQUENCE [LARGE SCALE GENOMIC DNA]</scope>
</reference>
<evidence type="ECO:0000256" key="4">
    <source>
        <dbReference type="ARBA" id="ARBA00022980"/>
    </source>
</evidence>
<evidence type="ECO:0000313" key="9">
    <source>
        <dbReference type="Proteomes" id="UP000229098"/>
    </source>
</evidence>
<evidence type="ECO:0000256" key="2">
    <source>
        <dbReference type="ARBA" id="ARBA00022730"/>
    </source>
</evidence>
<keyword evidence="2 7" id="KW-0699">rRNA-binding</keyword>
<dbReference type="GO" id="GO:0006412">
    <property type="term" value="P:translation"/>
    <property type="evidence" value="ECO:0007669"/>
    <property type="project" value="UniProtKB-UniRule"/>
</dbReference>
<dbReference type="GO" id="GO:0070181">
    <property type="term" value="F:small ribosomal subunit rRNA binding"/>
    <property type="evidence" value="ECO:0007669"/>
    <property type="project" value="TreeGrafter"/>
</dbReference>
<comment type="function">
    <text evidence="7">Binds directly to 16S ribosomal RNA.</text>
</comment>
<dbReference type="GO" id="GO:0005829">
    <property type="term" value="C:cytosol"/>
    <property type="evidence" value="ECO:0007669"/>
    <property type="project" value="TreeGrafter"/>
</dbReference>
<evidence type="ECO:0000256" key="1">
    <source>
        <dbReference type="ARBA" id="ARBA00007634"/>
    </source>
</evidence>
<protein>
    <recommendedName>
        <fullName evidence="6 7">Small ribosomal subunit protein bS20</fullName>
    </recommendedName>
</protein>
<dbReference type="SUPFAM" id="SSF46992">
    <property type="entry name" value="Ribosomal protein S20"/>
    <property type="match status" value="1"/>
</dbReference>
<dbReference type="Pfam" id="PF01649">
    <property type="entry name" value="Ribosomal_S20p"/>
    <property type="match status" value="1"/>
</dbReference>
<dbReference type="PANTHER" id="PTHR33398">
    <property type="entry name" value="30S RIBOSOMAL PROTEIN S20"/>
    <property type="match status" value="1"/>
</dbReference>
<name>A0A2M8KWC2_9BACT</name>
<dbReference type="EMBL" id="PFEF01000008">
    <property type="protein sequence ID" value="PJE64234.1"/>
    <property type="molecule type" value="Genomic_DNA"/>
</dbReference>
<sequence>MPNIKSQIKDLRQSEKRRIQNLKKTRAFRDTAKDIKKLVEAGKKEEAVVLLPKAYKAIDKAAKTNVLKKNTASRKKSYLAKLIQKGS</sequence>